<feature type="domain" description="PG-1098 ferredoxin-like" evidence="2">
    <location>
        <begin position="279"/>
        <end position="321"/>
    </location>
</feature>
<dbReference type="GO" id="GO:0008168">
    <property type="term" value="F:methyltransferase activity"/>
    <property type="evidence" value="ECO:0007669"/>
    <property type="project" value="UniProtKB-KW"/>
</dbReference>
<dbReference type="SUPFAM" id="SSF53335">
    <property type="entry name" value="S-adenosyl-L-methionine-dependent methyltransferases"/>
    <property type="match status" value="1"/>
</dbReference>
<keyword evidence="4" id="KW-1185">Reference proteome</keyword>
<organism evidence="3 4">
    <name type="scientific">Leptobacterium flavescens</name>
    <dbReference type="NCBI Taxonomy" id="472055"/>
    <lineage>
        <taxon>Bacteria</taxon>
        <taxon>Pseudomonadati</taxon>
        <taxon>Bacteroidota</taxon>
        <taxon>Flavobacteriia</taxon>
        <taxon>Flavobacteriales</taxon>
        <taxon>Flavobacteriaceae</taxon>
        <taxon>Leptobacterium</taxon>
    </lineage>
</organism>
<name>A0A6P0ULX3_9FLAO</name>
<dbReference type="AlphaFoldDB" id="A0A6P0ULX3"/>
<comment type="caution">
    <text evidence="3">The sequence shown here is derived from an EMBL/GenBank/DDBJ whole genome shotgun (WGS) entry which is preliminary data.</text>
</comment>
<evidence type="ECO:0000313" key="4">
    <source>
        <dbReference type="Proteomes" id="UP000468581"/>
    </source>
</evidence>
<protein>
    <submittedName>
        <fullName evidence="3">Class I SAM-dependent methyltransferase</fullName>
    </submittedName>
</protein>
<feature type="domain" description="THUMP-like" evidence="1">
    <location>
        <begin position="322"/>
        <end position="392"/>
    </location>
</feature>
<gene>
    <name evidence="3" type="ORF">GWK08_11235</name>
</gene>
<dbReference type="EMBL" id="JAABOO010000002">
    <property type="protein sequence ID" value="NER14017.1"/>
    <property type="molecule type" value="Genomic_DNA"/>
</dbReference>
<evidence type="ECO:0000313" key="3">
    <source>
        <dbReference type="EMBL" id="NER14017.1"/>
    </source>
</evidence>
<dbReference type="GO" id="GO:0032259">
    <property type="term" value="P:methylation"/>
    <property type="evidence" value="ECO:0007669"/>
    <property type="project" value="UniProtKB-KW"/>
</dbReference>
<evidence type="ECO:0000259" key="2">
    <source>
        <dbReference type="Pfam" id="PF22013"/>
    </source>
</evidence>
<dbReference type="Pfam" id="PF18096">
    <property type="entry name" value="Thump_like"/>
    <property type="match status" value="1"/>
</dbReference>
<proteinExistence type="predicted"/>
<dbReference type="InterPro" id="IPR041497">
    <property type="entry name" value="Thump-like"/>
</dbReference>
<evidence type="ECO:0000259" key="1">
    <source>
        <dbReference type="Pfam" id="PF18096"/>
    </source>
</evidence>
<dbReference type="Pfam" id="PF22013">
    <property type="entry name" value="PG_1098_Fer"/>
    <property type="match status" value="1"/>
</dbReference>
<dbReference type="CDD" id="cd02440">
    <property type="entry name" value="AdoMet_MTases"/>
    <property type="match status" value="1"/>
</dbReference>
<reference evidence="3 4" key="1">
    <citation type="submission" date="2020-01" db="EMBL/GenBank/DDBJ databases">
        <title>Leptobacterium flavescens.</title>
        <authorList>
            <person name="Wang G."/>
        </authorList>
    </citation>
    <scope>NUCLEOTIDE SEQUENCE [LARGE SCALE GENOMIC DNA]</scope>
    <source>
        <strain evidence="3 4">KCTC 22160</strain>
    </source>
</reference>
<dbReference type="RefSeq" id="WP_163607283.1">
    <property type="nucleotide sequence ID" value="NZ_JAABOO010000002.1"/>
</dbReference>
<keyword evidence="3" id="KW-0808">Transferase</keyword>
<dbReference type="Gene3D" id="1.10.10.1110">
    <property type="entry name" value="Methyltransferase PG1098, N-terminal domain"/>
    <property type="match status" value="1"/>
</dbReference>
<dbReference type="InterPro" id="IPR054168">
    <property type="entry name" value="PG_1098_Fer"/>
</dbReference>
<keyword evidence="3" id="KW-0489">Methyltransferase</keyword>
<dbReference type="Gene3D" id="3.40.50.150">
    <property type="entry name" value="Vaccinia Virus protein VP39"/>
    <property type="match status" value="1"/>
</dbReference>
<dbReference type="InterPro" id="IPR029063">
    <property type="entry name" value="SAM-dependent_MTases_sf"/>
</dbReference>
<dbReference type="Proteomes" id="UP000468581">
    <property type="component" value="Unassembled WGS sequence"/>
</dbReference>
<accession>A0A6P0ULX3</accession>
<sequence>MNKNILKAGIQDFINKNSNTDITAVLLKGVPFQEVSAKEIAEQIEARKKCETKLPTWFNTAQIYYPNKLSIEQTSSESTARYKAGIVSGKKMIDLSGGFGVDSYFFAQRTESLIHCEINEELSKIVTHNYEILGVENIRTVARDGLSFLQREKEQFDWIYTDPSRRDDVKGKVFMLSDCTPNVPENLDTLLEFSSNILIKTSPLLDISVGLKELSFVKEIHVVALNNEVKELLWVIEKGYSGSIVIKTINLKKDGDQLFDFIHEDEKESEATLSLPLKYIYEPNAAILKAGAFKTLAGKLGVHKLHKHSHLYTSDKLLAFPGRVFSLEEKLNYQKKQLRSFFKNTKAHISTRNFPESVAQVRKNLKIAGGGNLYCFFTTDMNNDKIVLCCKKSLT</sequence>